<name>A0A7S3VCP9_9STRA</name>
<evidence type="ECO:0000256" key="1">
    <source>
        <dbReference type="SAM" id="MobiDB-lite"/>
    </source>
</evidence>
<organism evidence="2">
    <name type="scientific">Chaetoceros debilis</name>
    <dbReference type="NCBI Taxonomy" id="122233"/>
    <lineage>
        <taxon>Eukaryota</taxon>
        <taxon>Sar</taxon>
        <taxon>Stramenopiles</taxon>
        <taxon>Ochrophyta</taxon>
        <taxon>Bacillariophyta</taxon>
        <taxon>Coscinodiscophyceae</taxon>
        <taxon>Chaetocerotophycidae</taxon>
        <taxon>Chaetocerotales</taxon>
        <taxon>Chaetocerotaceae</taxon>
        <taxon>Chaetoceros</taxon>
    </lineage>
</organism>
<accession>A0A7S3VCP9</accession>
<feature type="region of interest" description="Disordered" evidence="1">
    <location>
        <begin position="671"/>
        <end position="694"/>
    </location>
</feature>
<sequence length="876" mass="98242">MFTSLCCPNKVVGLQRSVSGDDKGHVEEVQASTSIDSITDDELRCLLLKAIKLTIRDTSSTLKTNIKIKNGLKSSQNYQNNSKTISSCNLPEVRSTPSELIEKIHGRRKNKILGESYVHILEPIECCDCSGGVNDKFERDGAVVEKEVNDSKNLTSRDEMAVKPDNQKHIDAREGGTENTSFSSLIDKTHDEGRKSFSRQSFGYRQNLAPIEFCGWNRSGSNEEKEEDRICGNYYKTYCDRNATKEMFALSQDVVYRASPNSIEKGFTGYIYSSGDEKKQFLQNDPCRSQTYSQCENYCSNATLIMQISDDLEFSNSKDDDDNDDDDSDISFDSITKFRVLPENSTSRELQQCITLEQNIESERISLPGATGAKCAKTGSEKDLFSHDIVSGDHHVETFDSTSKMSNLSLGEYQEGNELTSRPLTNVQSSVVENIDNGTLEEHFSDKEEITTEARIDGIPQNVIVPSDDCDIIPSDECVIIPSDECVIIPSDECVIVPSDECVIVPSEESVIVPSDENITAPSDVEPKDGIPGSIGVGSGEEVKCGIPEGAIRCLEQEGEKGIPESVIIALTSPYDAKEWCPKNREYGELDEDDDSIIKESAGAECARISPRVCTGLYGPTERQLSLEEELASIEPSLLRISPHLMSLAKTLDKMDKRACNATLRLHKKSKKIEEERSRKRASALDSSFKQRPTAVQMRQQMHLAAKLKKYESHEDSMKNNKFKLGFKRGKSKRRQDESLRFKQKGSLKRISKAAYCTNSISDPSRQQCLSGSSQREKQKAVNGTRFKKRTDHPENYRARTLPYGLRELNLIHLKGAQGKVVEVKDRLSMPKRKEQYQLQHKRKVHSRLHQKTKMLLEDTRQVGERSVAGEICNRD</sequence>
<gene>
    <name evidence="2" type="ORF">CDEB00056_LOCUS16672</name>
</gene>
<reference evidence="2" key="1">
    <citation type="submission" date="2021-01" db="EMBL/GenBank/DDBJ databases">
        <authorList>
            <person name="Corre E."/>
            <person name="Pelletier E."/>
            <person name="Niang G."/>
            <person name="Scheremetjew M."/>
            <person name="Finn R."/>
            <person name="Kale V."/>
            <person name="Holt S."/>
            <person name="Cochrane G."/>
            <person name="Meng A."/>
            <person name="Brown T."/>
            <person name="Cohen L."/>
        </authorList>
    </citation>
    <scope>NUCLEOTIDE SEQUENCE</scope>
    <source>
        <strain evidence="2">MM31A-1</strain>
    </source>
</reference>
<protein>
    <submittedName>
        <fullName evidence="2">Uncharacterized protein</fullName>
    </submittedName>
</protein>
<dbReference type="EMBL" id="HBIO01021635">
    <property type="protein sequence ID" value="CAE0471819.1"/>
    <property type="molecule type" value="Transcribed_RNA"/>
</dbReference>
<proteinExistence type="predicted"/>
<dbReference type="AlphaFoldDB" id="A0A7S3VCP9"/>
<feature type="compositionally biased region" description="Polar residues" evidence="1">
    <location>
        <begin position="762"/>
        <end position="774"/>
    </location>
</feature>
<evidence type="ECO:0000313" key="2">
    <source>
        <dbReference type="EMBL" id="CAE0471819.1"/>
    </source>
</evidence>
<feature type="region of interest" description="Disordered" evidence="1">
    <location>
        <begin position="762"/>
        <end position="786"/>
    </location>
</feature>